<feature type="compositionally biased region" description="Low complexity" evidence="10">
    <location>
        <begin position="149"/>
        <end position="161"/>
    </location>
</feature>
<dbReference type="InterPro" id="IPR001050">
    <property type="entry name" value="Syndecan"/>
</dbReference>
<keyword evidence="6 11" id="KW-0472">Membrane</keyword>
<feature type="region of interest" description="Disordered" evidence="10">
    <location>
        <begin position="1"/>
        <end position="21"/>
    </location>
</feature>
<evidence type="ECO:0000313" key="13">
    <source>
        <dbReference type="EnsemblMetazoa" id="AATE017613-PA.1"/>
    </source>
</evidence>
<proteinExistence type="inferred from homology"/>
<organism evidence="13">
    <name type="scientific">Anopheles atroparvus</name>
    <name type="common">European mosquito</name>
    <dbReference type="NCBI Taxonomy" id="41427"/>
    <lineage>
        <taxon>Eukaryota</taxon>
        <taxon>Metazoa</taxon>
        <taxon>Ecdysozoa</taxon>
        <taxon>Arthropoda</taxon>
        <taxon>Hexapoda</taxon>
        <taxon>Insecta</taxon>
        <taxon>Pterygota</taxon>
        <taxon>Neoptera</taxon>
        <taxon>Endopterygota</taxon>
        <taxon>Diptera</taxon>
        <taxon>Nematocera</taxon>
        <taxon>Culicoidea</taxon>
        <taxon>Culicidae</taxon>
        <taxon>Anophelinae</taxon>
        <taxon>Anopheles</taxon>
    </lineage>
</organism>
<dbReference type="GO" id="GO:0009986">
    <property type="term" value="C:cell surface"/>
    <property type="evidence" value="ECO:0007669"/>
    <property type="project" value="TreeGrafter"/>
</dbReference>
<evidence type="ECO:0000259" key="12">
    <source>
        <dbReference type="SMART" id="SM00294"/>
    </source>
</evidence>
<dbReference type="GO" id="GO:0016020">
    <property type="term" value="C:membrane"/>
    <property type="evidence" value="ECO:0007669"/>
    <property type="project" value="UniProtKB-SubCell"/>
</dbReference>
<evidence type="ECO:0000256" key="5">
    <source>
        <dbReference type="ARBA" id="ARBA00022989"/>
    </source>
</evidence>
<feature type="compositionally biased region" description="Polar residues" evidence="10">
    <location>
        <begin position="51"/>
        <end position="77"/>
    </location>
</feature>
<feature type="transmembrane region" description="Helical" evidence="11">
    <location>
        <begin position="280"/>
        <end position="304"/>
    </location>
</feature>
<feature type="compositionally biased region" description="Polar residues" evidence="10">
    <location>
        <begin position="323"/>
        <end position="339"/>
    </location>
</feature>
<keyword evidence="3 9" id="KW-0812">Transmembrane</keyword>
<comment type="function">
    <text evidence="9">Cell surface proteoglycan.</text>
</comment>
<evidence type="ECO:0000256" key="6">
    <source>
        <dbReference type="ARBA" id="ARBA00023136"/>
    </source>
</evidence>
<evidence type="ECO:0000256" key="8">
    <source>
        <dbReference type="ARBA" id="ARBA00023207"/>
    </source>
</evidence>
<dbReference type="PANTHER" id="PTHR10915:SF1">
    <property type="entry name" value="SYNDECAN"/>
    <property type="match status" value="1"/>
</dbReference>
<dbReference type="Proteomes" id="UP000075880">
    <property type="component" value="Unassembled WGS sequence"/>
</dbReference>
<keyword evidence="7 9" id="KW-0325">Glycoprotein</keyword>
<dbReference type="EnsemblMetazoa" id="AATE017613-RA">
    <property type="protein sequence ID" value="AATE017613-PA.1"/>
    <property type="gene ID" value="AATE017613"/>
</dbReference>
<feature type="compositionally biased region" description="Low complexity" evidence="10">
    <location>
        <begin position="196"/>
        <end position="206"/>
    </location>
</feature>
<name>A0A182JGF0_ANOAO</name>
<dbReference type="InterPro" id="IPR030479">
    <property type="entry name" value="Syndecan_CS"/>
</dbReference>
<dbReference type="EnsemblMetazoa" id="ENSAATROPT007566">
    <property type="protein sequence ID" value="ENSAATROPP006785"/>
    <property type="gene ID" value="ENSAATROPG006166"/>
</dbReference>
<comment type="subcellular location">
    <subcellularLocation>
        <location evidence="1 9">Membrane</location>
        <topology evidence="1 9">Single-pass type I membrane protein</topology>
    </subcellularLocation>
</comment>
<keyword evidence="5 11" id="KW-1133">Transmembrane helix</keyword>
<feature type="region of interest" description="Disordered" evidence="10">
    <location>
        <begin position="47"/>
        <end position="252"/>
    </location>
</feature>
<dbReference type="InterPro" id="IPR003585">
    <property type="entry name" value="Neurexin-like"/>
</dbReference>
<dbReference type="STRING" id="41427.A0A182JGF0"/>
<feature type="region of interest" description="Disordered" evidence="10">
    <location>
        <begin position="313"/>
        <end position="339"/>
    </location>
</feature>
<protein>
    <recommendedName>
        <fullName evidence="9">Syndecan</fullName>
    </recommendedName>
</protein>
<dbReference type="PROSITE" id="PS00964">
    <property type="entry name" value="SYNDECAN"/>
    <property type="match status" value="1"/>
</dbReference>
<dbReference type="Pfam" id="PF01034">
    <property type="entry name" value="Syndecan"/>
    <property type="match status" value="1"/>
</dbReference>
<reference evidence="14" key="1">
    <citation type="submission" date="2021-09" db="EMBL/GenBank/DDBJ databases">
        <authorList>
            <consortium name="Infravec"/>
            <person name="Campbell I L."/>
            <person name="Maslen G."/>
            <person name="Yates A."/>
        </authorList>
    </citation>
    <scope>NUCLEOTIDE SEQUENCE [LARGE SCALE GENOMIC DNA]</scope>
    <source>
        <strain evidence="14">Infravec2 EBRE</strain>
    </source>
</reference>
<sequence>MSPQQTFKIKSSGGGGGGGGKRKLIASSAATLLLVLLIAIPWTTAAAASAENDQQKSNLRSIESSSSYAAAPSNQNDIYIDDEGLEGSGSRGEVREDLEKEDDEASGSGFGDDDEDSTSSRSSLSSSSSSSSGSNVNHGLRGGGGGGSSSSSSSSENLPGSGDHDHEDLYTDTNLPIVDPSTTDDEDMPIGKDNSKSSSSSASSPSGGVGGGGFTNIGEPVENDLDLGGLPRHHNTPIEGGSSGVNNHHENTQYGPGSGVLIMNAKNDDRTASFFAQPGILAAVIGGAVVGLLCAILVVMFIVYRMRKKDEGSYALDEPKRSPTANTYAKNANNREFYA</sequence>
<keyword evidence="8 9" id="KW-0357">Heparan sulfate</keyword>
<dbReference type="SMART" id="SM00294">
    <property type="entry name" value="4.1m"/>
    <property type="match status" value="1"/>
</dbReference>
<reference evidence="13" key="2">
    <citation type="submission" date="2022-08" db="UniProtKB">
        <authorList>
            <consortium name="EnsemblMetazoa"/>
        </authorList>
    </citation>
    <scope>IDENTIFICATION</scope>
    <source>
        <strain evidence="13">EBRO</strain>
    </source>
</reference>
<evidence type="ECO:0000256" key="9">
    <source>
        <dbReference type="RuleBase" id="RU000649"/>
    </source>
</evidence>
<evidence type="ECO:0000256" key="11">
    <source>
        <dbReference type="SAM" id="Phobius"/>
    </source>
</evidence>
<feature type="compositionally biased region" description="Acidic residues" evidence="10">
    <location>
        <begin position="99"/>
        <end position="117"/>
    </location>
</feature>
<dbReference type="VEuPathDB" id="VectorBase:AATE017613"/>
<keyword evidence="14" id="KW-1185">Reference proteome</keyword>
<evidence type="ECO:0000256" key="2">
    <source>
        <dbReference type="ARBA" id="ARBA00005343"/>
    </source>
</evidence>
<dbReference type="AlphaFoldDB" id="A0A182JGF0"/>
<keyword evidence="4 9" id="KW-0654">Proteoglycan</keyword>
<evidence type="ECO:0000256" key="4">
    <source>
        <dbReference type="ARBA" id="ARBA00022974"/>
    </source>
</evidence>
<feature type="domain" description="Neurexin/syndecan/glycophorin C" evidence="12">
    <location>
        <begin position="303"/>
        <end position="321"/>
    </location>
</feature>
<dbReference type="InterPro" id="IPR027789">
    <property type="entry name" value="Syndecan/Neurexin_dom"/>
</dbReference>
<evidence type="ECO:0000256" key="3">
    <source>
        <dbReference type="ARBA" id="ARBA00022692"/>
    </source>
</evidence>
<dbReference type="OrthoDB" id="10044468at2759"/>
<evidence type="ECO:0000313" key="14">
    <source>
        <dbReference type="Proteomes" id="UP000075880"/>
    </source>
</evidence>
<evidence type="ECO:0000256" key="7">
    <source>
        <dbReference type="ARBA" id="ARBA00023180"/>
    </source>
</evidence>
<evidence type="ECO:0000256" key="10">
    <source>
        <dbReference type="SAM" id="MobiDB-lite"/>
    </source>
</evidence>
<dbReference type="PANTHER" id="PTHR10915">
    <property type="entry name" value="SYNDECAN"/>
    <property type="match status" value="1"/>
</dbReference>
<comment type="similarity">
    <text evidence="2 9">Belongs to the syndecan proteoglycan family.</text>
</comment>
<dbReference type="GO" id="GO:0016477">
    <property type="term" value="P:cell migration"/>
    <property type="evidence" value="ECO:0007669"/>
    <property type="project" value="TreeGrafter"/>
</dbReference>
<feature type="compositionally biased region" description="Low complexity" evidence="10">
    <location>
        <begin position="119"/>
        <end position="139"/>
    </location>
</feature>
<evidence type="ECO:0000256" key="1">
    <source>
        <dbReference type="ARBA" id="ARBA00004479"/>
    </source>
</evidence>
<accession>A0A182JGF0</accession>